<dbReference type="EMBL" id="BGZK01000276">
    <property type="protein sequence ID" value="GBP33611.1"/>
    <property type="molecule type" value="Genomic_DNA"/>
</dbReference>
<dbReference type="Proteomes" id="UP000299102">
    <property type="component" value="Unassembled WGS sequence"/>
</dbReference>
<evidence type="ECO:0000313" key="3">
    <source>
        <dbReference type="Proteomes" id="UP000299102"/>
    </source>
</evidence>
<comment type="caution">
    <text evidence="2">The sequence shown here is derived from an EMBL/GenBank/DDBJ whole genome shotgun (WGS) entry which is preliminary data.</text>
</comment>
<dbReference type="PANTHER" id="PTHR34717:SF1">
    <property type="entry name" value="EG:BACR7A4.20 PROTEIN"/>
    <property type="match status" value="1"/>
</dbReference>
<gene>
    <name evidence="2" type="ORF">EVAR_32109_1</name>
</gene>
<keyword evidence="3" id="KW-1185">Reference proteome</keyword>
<feature type="region of interest" description="Disordered" evidence="1">
    <location>
        <begin position="132"/>
        <end position="168"/>
    </location>
</feature>
<name>A0A4C1V4A9_EUMVA</name>
<organism evidence="2 3">
    <name type="scientific">Eumeta variegata</name>
    <name type="common">Bagworm moth</name>
    <name type="synonym">Eumeta japonica</name>
    <dbReference type="NCBI Taxonomy" id="151549"/>
    <lineage>
        <taxon>Eukaryota</taxon>
        <taxon>Metazoa</taxon>
        <taxon>Ecdysozoa</taxon>
        <taxon>Arthropoda</taxon>
        <taxon>Hexapoda</taxon>
        <taxon>Insecta</taxon>
        <taxon>Pterygota</taxon>
        <taxon>Neoptera</taxon>
        <taxon>Endopterygota</taxon>
        <taxon>Lepidoptera</taxon>
        <taxon>Glossata</taxon>
        <taxon>Ditrysia</taxon>
        <taxon>Tineoidea</taxon>
        <taxon>Psychidae</taxon>
        <taxon>Oiketicinae</taxon>
        <taxon>Eumeta</taxon>
    </lineage>
</organism>
<evidence type="ECO:0000313" key="2">
    <source>
        <dbReference type="EMBL" id="GBP33611.1"/>
    </source>
</evidence>
<dbReference type="OrthoDB" id="7427440at2759"/>
<evidence type="ECO:0000256" key="1">
    <source>
        <dbReference type="SAM" id="MobiDB-lite"/>
    </source>
</evidence>
<dbReference type="PANTHER" id="PTHR34717">
    <property type="entry name" value="EG:BACR7A4.20 PROTEIN"/>
    <property type="match status" value="1"/>
</dbReference>
<accession>A0A4C1V4A9</accession>
<feature type="compositionally biased region" description="Basic and acidic residues" evidence="1">
    <location>
        <begin position="132"/>
        <end position="143"/>
    </location>
</feature>
<sequence>MNAQRPVPMRIVLSDVRTRSFLLYTTDLPPLRKCGIHHLQPDDFWPLLLALTRILVSRINNIPFVPDEYNKAVDAVYFNATSKTGAVMLCGVARRPKGVCNAFFYLKVEEGELLLAPSLPDTNLQQRVQDEGTYRVQGIERQETSGGARRRRRRRPPTASRLKGPRKQKSLLLKRGLAKSFAYKLLKRGLANLMSPTSTSGVAPPLQETLKSDPAKTVQVEVSLTWSTKWLPFNYDTQMSQVSMASDIAREPWSADYFKLLKRLHQTHYEQMGTIEGTATIDGVEHKLSMPCVRDHTIEATLTEAETKGQNLAFAEEDVNGDEDV</sequence>
<proteinExistence type="predicted"/>
<dbReference type="AlphaFoldDB" id="A0A4C1V4A9"/>
<reference evidence="2 3" key="1">
    <citation type="journal article" date="2019" name="Commun. Biol.">
        <title>The bagworm genome reveals a unique fibroin gene that provides high tensile strength.</title>
        <authorList>
            <person name="Kono N."/>
            <person name="Nakamura H."/>
            <person name="Ohtoshi R."/>
            <person name="Tomita M."/>
            <person name="Numata K."/>
            <person name="Arakawa K."/>
        </authorList>
    </citation>
    <scope>NUCLEOTIDE SEQUENCE [LARGE SCALE GENOMIC DNA]</scope>
</reference>
<protein>
    <submittedName>
        <fullName evidence="2">Uncharacterized protein</fullName>
    </submittedName>
</protein>